<dbReference type="AlphaFoldDB" id="A0A8X6SS17"/>
<dbReference type="GO" id="GO:0003676">
    <property type="term" value="F:nucleic acid binding"/>
    <property type="evidence" value="ECO:0007669"/>
    <property type="project" value="InterPro"/>
</dbReference>
<evidence type="ECO:0000313" key="1">
    <source>
        <dbReference type="EMBL" id="GFY18932.1"/>
    </source>
</evidence>
<dbReference type="Proteomes" id="UP000887159">
    <property type="component" value="Unassembled WGS sequence"/>
</dbReference>
<keyword evidence="2" id="KW-1185">Reference proteome</keyword>
<sequence>MPGCRQRRHFQQTDDFTRGMVIGLRIEGWSFRQITADTNRDVSTVHLMWRKWLVQGNVACSRGPGAGRVTSAREDRRIRSLAVAALVDVQRLEWCRARATWMTEWRNVVLLDESRFCCSNDSQHIRVGRRRGERSNGAVTVEHPIARKRDIMVRDAIAYDSTLNLVRIQGTLNAQRYVQNELRTMLPWPAYSSDLSRIEHVWDVIGRRLQTLPLPCSNDQLCQMIEREWRIIPQNTIRNLIDSVPRRVSSCIAARGGSTPTESMPCQVIFSQFGLAIYQNDHQERRRFVEWAQNEIAVVPDFHKRILFSDEAHFWLNGYVNKQNCRISSEANSQVYVETPLHPEKLTVWCAFCAGGILLQKR</sequence>
<reference evidence="1" key="1">
    <citation type="submission" date="2020-08" db="EMBL/GenBank/DDBJ databases">
        <title>Multicomponent nature underlies the extraordinary mechanical properties of spider dragline silk.</title>
        <authorList>
            <person name="Kono N."/>
            <person name="Nakamura H."/>
            <person name="Mori M."/>
            <person name="Yoshida Y."/>
            <person name="Ohtoshi R."/>
            <person name="Malay A.D."/>
            <person name="Moran D.A.P."/>
            <person name="Tomita M."/>
            <person name="Numata K."/>
            <person name="Arakawa K."/>
        </authorList>
    </citation>
    <scope>NUCLEOTIDE SEQUENCE</scope>
</reference>
<proteinExistence type="predicted"/>
<dbReference type="Gene3D" id="3.30.420.10">
    <property type="entry name" value="Ribonuclease H-like superfamily/Ribonuclease H"/>
    <property type="match status" value="3"/>
</dbReference>
<accession>A0A8X6SS17</accession>
<evidence type="ECO:0000313" key="2">
    <source>
        <dbReference type="Proteomes" id="UP000887159"/>
    </source>
</evidence>
<dbReference type="EMBL" id="BMAU01021350">
    <property type="protein sequence ID" value="GFY18932.1"/>
    <property type="molecule type" value="Genomic_DNA"/>
</dbReference>
<dbReference type="PANTHER" id="PTHR47326">
    <property type="entry name" value="TRANSPOSABLE ELEMENT TC3 TRANSPOSASE-LIKE PROTEIN"/>
    <property type="match status" value="1"/>
</dbReference>
<gene>
    <name evidence="1" type="primary">X975_14555</name>
    <name evidence="1" type="ORF">TNCV_3876201</name>
</gene>
<organism evidence="1 2">
    <name type="scientific">Trichonephila clavipes</name>
    <name type="common">Golden silk orbweaver</name>
    <name type="synonym">Nephila clavipes</name>
    <dbReference type="NCBI Taxonomy" id="2585209"/>
    <lineage>
        <taxon>Eukaryota</taxon>
        <taxon>Metazoa</taxon>
        <taxon>Ecdysozoa</taxon>
        <taxon>Arthropoda</taxon>
        <taxon>Chelicerata</taxon>
        <taxon>Arachnida</taxon>
        <taxon>Araneae</taxon>
        <taxon>Araneomorphae</taxon>
        <taxon>Entelegynae</taxon>
        <taxon>Araneoidea</taxon>
        <taxon>Nephilidae</taxon>
        <taxon>Trichonephila</taxon>
    </lineage>
</organism>
<dbReference type="InterPro" id="IPR036397">
    <property type="entry name" value="RNaseH_sf"/>
</dbReference>
<protein>
    <submittedName>
        <fullName evidence="1">Transposable element Tcb1 transposase</fullName>
    </submittedName>
</protein>
<comment type="caution">
    <text evidence="1">The sequence shown here is derived from an EMBL/GenBank/DDBJ whole genome shotgun (WGS) entry which is preliminary data.</text>
</comment>
<name>A0A8X6SS17_TRICX</name>
<dbReference type="PANTHER" id="PTHR47326:SF1">
    <property type="entry name" value="HTH PSQ-TYPE DOMAIN-CONTAINING PROTEIN"/>
    <property type="match status" value="1"/>
</dbReference>